<keyword evidence="5" id="KW-1185">Reference proteome</keyword>
<dbReference type="InterPro" id="IPR017096">
    <property type="entry name" value="BTB-kelch_protein"/>
</dbReference>
<dbReference type="AlphaFoldDB" id="A0A8K0EC93"/>
<organism evidence="4 5">
    <name type="scientific">Branchiostoma lanceolatum</name>
    <name type="common">Common lancelet</name>
    <name type="synonym">Amphioxus lanceolatum</name>
    <dbReference type="NCBI Taxonomy" id="7740"/>
    <lineage>
        <taxon>Eukaryota</taxon>
        <taxon>Metazoa</taxon>
        <taxon>Chordata</taxon>
        <taxon>Cephalochordata</taxon>
        <taxon>Leptocardii</taxon>
        <taxon>Amphioxiformes</taxon>
        <taxon>Branchiostomatidae</taxon>
        <taxon>Branchiostoma</taxon>
    </lineage>
</organism>
<dbReference type="SUPFAM" id="SSF117281">
    <property type="entry name" value="Kelch motif"/>
    <property type="match status" value="1"/>
</dbReference>
<dbReference type="InterPro" id="IPR030588">
    <property type="entry name" value="BTB_POZ_KLHL26"/>
</dbReference>
<keyword evidence="2" id="KW-0677">Repeat</keyword>
<dbReference type="Proteomes" id="UP000838412">
    <property type="component" value="Chromosome 14"/>
</dbReference>
<dbReference type="InterPro" id="IPR011705">
    <property type="entry name" value="BACK"/>
</dbReference>
<dbReference type="Gene3D" id="1.25.40.420">
    <property type="match status" value="2"/>
</dbReference>
<reference evidence="4" key="1">
    <citation type="submission" date="2022-01" db="EMBL/GenBank/DDBJ databases">
        <authorList>
            <person name="Braso-Vives M."/>
        </authorList>
    </citation>
    <scope>NUCLEOTIDE SEQUENCE</scope>
</reference>
<dbReference type="PROSITE" id="PS50097">
    <property type="entry name" value="BTB"/>
    <property type="match status" value="1"/>
</dbReference>
<dbReference type="SMART" id="SM00875">
    <property type="entry name" value="BACK"/>
    <property type="match status" value="1"/>
</dbReference>
<dbReference type="InterPro" id="IPR000210">
    <property type="entry name" value="BTB/POZ_dom"/>
</dbReference>
<dbReference type="Pfam" id="PF00651">
    <property type="entry name" value="BTB"/>
    <property type="match status" value="1"/>
</dbReference>
<dbReference type="Gene3D" id="3.30.710.10">
    <property type="entry name" value="Potassium Channel Kv1.1, Chain A"/>
    <property type="match status" value="1"/>
</dbReference>
<dbReference type="InterPro" id="IPR011333">
    <property type="entry name" value="SKP1/BTB/POZ_sf"/>
</dbReference>
<dbReference type="OrthoDB" id="45365at2759"/>
<dbReference type="InterPro" id="IPR006652">
    <property type="entry name" value="Kelch_1"/>
</dbReference>
<dbReference type="PANTHER" id="PTHR45632">
    <property type="entry name" value="LD33804P"/>
    <property type="match status" value="1"/>
</dbReference>
<dbReference type="CDD" id="cd18255">
    <property type="entry name" value="BTB_POZ_KLHL26"/>
    <property type="match status" value="1"/>
</dbReference>
<keyword evidence="1" id="KW-0880">Kelch repeat</keyword>
<dbReference type="InterPro" id="IPR015915">
    <property type="entry name" value="Kelch-typ_b-propeller"/>
</dbReference>
<evidence type="ECO:0000313" key="5">
    <source>
        <dbReference type="Proteomes" id="UP000838412"/>
    </source>
</evidence>
<dbReference type="SUPFAM" id="SSF54695">
    <property type="entry name" value="POZ domain"/>
    <property type="match status" value="1"/>
</dbReference>
<dbReference type="PIRSF" id="PIRSF037037">
    <property type="entry name" value="Kelch-like_protein_gigaxonin"/>
    <property type="match status" value="1"/>
</dbReference>
<feature type="domain" description="BTB" evidence="3">
    <location>
        <begin position="33"/>
        <end position="100"/>
    </location>
</feature>
<evidence type="ECO:0000259" key="3">
    <source>
        <dbReference type="PROSITE" id="PS50097"/>
    </source>
</evidence>
<evidence type="ECO:0000256" key="2">
    <source>
        <dbReference type="ARBA" id="ARBA00022737"/>
    </source>
</evidence>
<dbReference type="EMBL" id="OV696699">
    <property type="protein sequence ID" value="CAH1245735.1"/>
    <property type="molecule type" value="Genomic_DNA"/>
</dbReference>
<dbReference type="Pfam" id="PF07707">
    <property type="entry name" value="BACK"/>
    <property type="match status" value="1"/>
</dbReference>
<proteinExistence type="predicted"/>
<accession>A0A8K0EC93</accession>
<evidence type="ECO:0000256" key="1">
    <source>
        <dbReference type="ARBA" id="ARBA00022441"/>
    </source>
</evidence>
<dbReference type="SMART" id="SM00612">
    <property type="entry name" value="Kelch"/>
    <property type="match status" value="5"/>
</dbReference>
<gene>
    <name evidence="4" type="primary">KLHL9</name>
    <name evidence="4" type="ORF">BLAG_LOCUS7967</name>
</gene>
<dbReference type="Pfam" id="PF01344">
    <property type="entry name" value="Kelch_1"/>
    <property type="match status" value="3"/>
</dbReference>
<evidence type="ECO:0000313" key="4">
    <source>
        <dbReference type="EMBL" id="CAH1245735.1"/>
    </source>
</evidence>
<dbReference type="Gene3D" id="2.120.10.80">
    <property type="entry name" value="Kelch-type beta propeller"/>
    <property type="match status" value="1"/>
</dbReference>
<name>A0A8K0EC93_BRALA</name>
<protein>
    <submittedName>
        <fullName evidence="4">KLHL9 protein</fullName>
    </submittedName>
</protein>
<sequence length="618" mass="69176">MADNYYTRSYVSDEHSDSLLRGLNALRSDSLLCDVTLVADDQGFQAHRAVLASCSDYFKAMFTSGMRESSETHVELKGVSANGLQHVLDFAYTSRLGLSLQIVQDVIGAASHLQVLPIIVIVEQFLAAEINVDNCIAIGQIAANYDLRSVANQVNQFMLMHFKQVSQIDDFLSLPHERIAELLGSDWLLGCTEVEIFHIALRWLRHEPARMEHASQVMENVRFPLMSPGDLVDQTHRSDEPARMAHASQVMENVRFPLMSPGDLVDQVQSVDIMDSDSTCRKFLLEAFNYQTLPYRQHELQSARTGVRSILRAVVCIGGTPYTDDRVVKDKVHGQLMMRWFEIGTMDEGRCHHGVATMDNFIYVVGGQSIQYPSGDGAVAMCSRYDVWTGTWLRMKSMHEKRAHFHLSALGGRLYAVGGRNKEQNLKSVEAFLPRENRWMYVAPLRGYSTGHAGCVCDGKLYTSGGYGTSMNNVPHERVLQFYDPEQNAWQCRAPMTTGRIWHCMATLGDKLYVMGGDIGDARLHVLTAESYCPTSDQWTAIAPMLTGQSEAGVAVIDDKIFLLGGYDWNNRDVIGSSQSYRPEDNIWRREASLPQAAAGVACCVVRLPTRYSRMAED</sequence>
<dbReference type="PANTHER" id="PTHR45632:SF13">
    <property type="entry name" value="KELCH-LIKE PROTEIN 26"/>
    <property type="match status" value="1"/>
</dbReference>
<dbReference type="SMART" id="SM00225">
    <property type="entry name" value="BTB"/>
    <property type="match status" value="1"/>
</dbReference>